<dbReference type="Gene3D" id="1.10.101.10">
    <property type="entry name" value="PGBD-like superfamily/PGBD"/>
    <property type="match status" value="1"/>
</dbReference>
<dbReference type="EMBL" id="CP020100">
    <property type="protein sequence ID" value="AQZ95467.1"/>
    <property type="molecule type" value="Genomic_DNA"/>
</dbReference>
<feature type="domain" description="N-acetylmuramidase" evidence="2">
    <location>
        <begin position="90"/>
        <end position="270"/>
    </location>
</feature>
<sequence length="281" mass="30644">MTQLLRHGSTGQAVLQLQKALNTNGANLYPDGVFGDETEKAVRAYQLKMNLVVDGIAGPKTLGALAGGDCTRLLHNTTMVAAAKRLGVELASIYAVNEVESAGGGFLANGKPKILYERHIMYRRLSTVRAKGDDATALKAHADELATLHPNLVNPRPGGYAGGSAEHQRLAQAKLIDAISAPESASWGAFQIMGYHWDNLGYSSLDDFLTRMAKNEDEHFEAFVRFIEADPALHKALKAKKWADFARRYNGPAYARNLYDVKLERAYQRHTDCGCGQQVAA</sequence>
<keyword evidence="4" id="KW-1185">Reference proteome</keyword>
<dbReference type="InterPro" id="IPR036365">
    <property type="entry name" value="PGBD-like_sf"/>
</dbReference>
<evidence type="ECO:0000313" key="3">
    <source>
        <dbReference type="EMBL" id="AQZ95467.1"/>
    </source>
</evidence>
<dbReference type="InterPro" id="IPR024408">
    <property type="entry name" value="Muramidase"/>
</dbReference>
<name>A0A1V0B6C7_9GAMM</name>
<dbReference type="Pfam" id="PF11860">
    <property type="entry name" value="Muramidase"/>
    <property type="match status" value="1"/>
</dbReference>
<evidence type="ECO:0000259" key="1">
    <source>
        <dbReference type="Pfam" id="PF01471"/>
    </source>
</evidence>
<reference evidence="3 4" key="1">
    <citation type="submission" date="2017-03" db="EMBL/GenBank/DDBJ databases">
        <title>Complete genome sequence of the novel DNRA strain Pseudomonas sp. S-6-2 isolated from Chinese polluted river sediment. Journal of Biotechnology.</title>
        <authorList>
            <person name="Li J."/>
            <person name="Xiang F."/>
            <person name="Wang L."/>
            <person name="Xi L."/>
            <person name="Liu J."/>
        </authorList>
    </citation>
    <scope>NUCLEOTIDE SEQUENCE [LARGE SCALE GENOMIC DNA]</scope>
    <source>
        <strain evidence="3 4">S-6-2</strain>
    </source>
</reference>
<organism evidence="3 4">
    <name type="scientific">Halopseudomonas phragmitis</name>
    <dbReference type="NCBI Taxonomy" id="1931241"/>
    <lineage>
        <taxon>Bacteria</taxon>
        <taxon>Pseudomonadati</taxon>
        <taxon>Pseudomonadota</taxon>
        <taxon>Gammaproteobacteria</taxon>
        <taxon>Pseudomonadales</taxon>
        <taxon>Pseudomonadaceae</taxon>
        <taxon>Halopseudomonas</taxon>
    </lineage>
</organism>
<dbReference type="Pfam" id="PF01471">
    <property type="entry name" value="PG_binding_1"/>
    <property type="match status" value="1"/>
</dbReference>
<gene>
    <name evidence="3" type="ORF">BVH74_12215</name>
</gene>
<protein>
    <submittedName>
        <fullName evidence="3">Peptidoglycan-binding protein</fullName>
    </submittedName>
</protein>
<feature type="domain" description="Peptidoglycan binding-like" evidence="1">
    <location>
        <begin position="10"/>
        <end position="65"/>
    </location>
</feature>
<evidence type="ECO:0000313" key="4">
    <source>
        <dbReference type="Proteomes" id="UP000243488"/>
    </source>
</evidence>
<evidence type="ECO:0000259" key="2">
    <source>
        <dbReference type="Pfam" id="PF11860"/>
    </source>
</evidence>
<dbReference type="RefSeq" id="WP_080050335.1">
    <property type="nucleotide sequence ID" value="NZ_CP020100.1"/>
</dbReference>
<proteinExistence type="predicted"/>
<dbReference type="InterPro" id="IPR002477">
    <property type="entry name" value="Peptidoglycan-bd-like"/>
</dbReference>
<accession>A0A1V0B6C7</accession>
<dbReference type="STRING" id="1931241.BVH74_12215"/>
<dbReference type="InterPro" id="IPR036366">
    <property type="entry name" value="PGBDSf"/>
</dbReference>
<dbReference type="SUPFAM" id="SSF47090">
    <property type="entry name" value="PGBD-like"/>
    <property type="match status" value="1"/>
</dbReference>
<dbReference type="Proteomes" id="UP000243488">
    <property type="component" value="Chromosome"/>
</dbReference>
<dbReference type="AlphaFoldDB" id="A0A1V0B6C7"/>
<dbReference type="KEGG" id="ppha:BVH74_12215"/>